<comment type="caution">
    <text evidence="1">The sequence shown here is derived from an EMBL/GenBank/DDBJ whole genome shotgun (WGS) entry which is preliminary data.</text>
</comment>
<evidence type="ECO:0000313" key="2">
    <source>
        <dbReference type="Proteomes" id="UP000724874"/>
    </source>
</evidence>
<keyword evidence="2" id="KW-1185">Reference proteome</keyword>
<dbReference type="EMBL" id="JADNYJ010000410">
    <property type="protein sequence ID" value="KAF8869738.1"/>
    <property type="molecule type" value="Genomic_DNA"/>
</dbReference>
<dbReference type="Proteomes" id="UP000724874">
    <property type="component" value="Unassembled WGS sequence"/>
</dbReference>
<reference evidence="1" key="1">
    <citation type="submission" date="2020-11" db="EMBL/GenBank/DDBJ databases">
        <authorList>
            <consortium name="DOE Joint Genome Institute"/>
            <person name="Ahrendt S."/>
            <person name="Riley R."/>
            <person name="Andreopoulos W."/>
            <person name="LaButti K."/>
            <person name="Pangilinan J."/>
            <person name="Ruiz-duenas F.J."/>
            <person name="Barrasa J.M."/>
            <person name="Sanchez-Garcia M."/>
            <person name="Camarero S."/>
            <person name="Miyauchi S."/>
            <person name="Serrano A."/>
            <person name="Linde D."/>
            <person name="Babiker R."/>
            <person name="Drula E."/>
            <person name="Ayuso-Fernandez I."/>
            <person name="Pacheco R."/>
            <person name="Padilla G."/>
            <person name="Ferreira P."/>
            <person name="Barriuso J."/>
            <person name="Kellner H."/>
            <person name="Castanera R."/>
            <person name="Alfaro M."/>
            <person name="Ramirez L."/>
            <person name="Pisabarro A.G."/>
            <person name="Kuo A."/>
            <person name="Tritt A."/>
            <person name="Lipzen A."/>
            <person name="He G."/>
            <person name="Yan M."/>
            <person name="Ng V."/>
            <person name="Cullen D."/>
            <person name="Martin F."/>
            <person name="Rosso M.-N."/>
            <person name="Henrissat B."/>
            <person name="Hibbett D."/>
            <person name="Martinez A.T."/>
            <person name="Grigoriev I.V."/>
        </authorList>
    </citation>
    <scope>NUCLEOTIDE SEQUENCE</scope>
    <source>
        <strain evidence="1">AH 44721</strain>
    </source>
</reference>
<organism evidence="1 2">
    <name type="scientific">Gymnopilus junonius</name>
    <name type="common">Spectacular rustgill mushroom</name>
    <name type="synonym">Gymnopilus spectabilis subsp. junonius</name>
    <dbReference type="NCBI Taxonomy" id="109634"/>
    <lineage>
        <taxon>Eukaryota</taxon>
        <taxon>Fungi</taxon>
        <taxon>Dikarya</taxon>
        <taxon>Basidiomycota</taxon>
        <taxon>Agaricomycotina</taxon>
        <taxon>Agaricomycetes</taxon>
        <taxon>Agaricomycetidae</taxon>
        <taxon>Agaricales</taxon>
        <taxon>Agaricineae</taxon>
        <taxon>Hymenogastraceae</taxon>
        <taxon>Gymnopilus</taxon>
    </lineage>
</organism>
<dbReference type="AlphaFoldDB" id="A0A9P5TEJ2"/>
<sequence>MDPPPTLPSEVLYRITNAIDGTCPEGRQSLLAFHVQIAHSVLYAKKDLPDVEISYTARSSEDAGIILLDDEATTGHKFLDLLPARRIFVLHSSQTRPSCLSRPAFFHVSNSTSPPLDTDMTEKSQSEREKSNYAFLSLIFSVSVTDFSPLYRTNPNLGLLRNLRHLTIRTRMWGKEQSNQESNYDLLYIASALKPCRSRVSIQSSLGLLPWIDLITVLEDDQVAPCIAGVKLKFQLHGHNDAGELVQIDVPFSSLKDILDKNMGFEGTKGERDTFIWLLFNYNS</sequence>
<gene>
    <name evidence="1" type="ORF">CPB84DRAFT_1754877</name>
</gene>
<protein>
    <submittedName>
        <fullName evidence="1">Uncharacterized protein</fullName>
    </submittedName>
</protein>
<dbReference type="OrthoDB" id="2745898at2759"/>
<name>A0A9P5TEJ2_GYMJU</name>
<proteinExistence type="predicted"/>
<accession>A0A9P5TEJ2</accession>
<evidence type="ECO:0000313" key="1">
    <source>
        <dbReference type="EMBL" id="KAF8869738.1"/>
    </source>
</evidence>